<keyword evidence="2" id="KW-1185">Reference proteome</keyword>
<name>A0A9P7RXE9_9AGAR</name>
<dbReference type="KEGG" id="more:E1B28_010515"/>
<comment type="caution">
    <text evidence="1">The sequence shown here is derived from an EMBL/GenBank/DDBJ whole genome shotgun (WGS) entry which is preliminary data.</text>
</comment>
<evidence type="ECO:0000313" key="2">
    <source>
        <dbReference type="Proteomes" id="UP001049176"/>
    </source>
</evidence>
<reference evidence="1" key="1">
    <citation type="journal article" date="2021" name="Genome Biol. Evol.">
        <title>The assembled and annotated genome of the fairy-ring fungus Marasmius oreades.</title>
        <authorList>
            <person name="Hiltunen M."/>
            <person name="Ament-Velasquez S.L."/>
            <person name="Johannesson H."/>
        </authorList>
    </citation>
    <scope>NUCLEOTIDE SEQUENCE</scope>
    <source>
        <strain evidence="1">03SP1</strain>
    </source>
</reference>
<accession>A0A9P7RXE9</accession>
<sequence>MASFFEGACNVDFSGNTSFTSANTVINNFNYPEGVSSSRGDGQWFILSGGRGRFRLIEMCDINMLQEISSAIVHVPVKSRMLKSTNPFRGRLESRRATVKIRRRVQSAEIVQFGDQRFTVVSFEPEGEGDAERVRTVLQPFLEIALSPRLAWLPQLFGMGRLTTPTLIYLDELVNGEDILRQYWKTRIVYFYLFHRHAATVCALQRDRTLQKLSLPLLGEPKDWTYNRRTRTWQYDVTYTTLSYAEDDSEVDLVFDYVLPLPNHCDPPLDCVEIIRIVPNFVELLSALGSLMRVEHLKDFVRHGVLTFGAVIDRTKPGILWHLPSIQSPQWYYHPVDSDIDVSFESQSVPSLVKLIFLNTANVQTLKLNTHFSLHLPSEDRQRLRSAYLIQSQPFYRDAATWKDLVFVDELAFSLAGTFTSHPSSCHPPRYLHVPPLSSETINGAPCLRTPPDSLFFYWSFDREGKNRISKEDWPLYEIPELRSQTYIGSNWWSPAHRTVWDYLRFKNYHQSGEELANEWGYPILIRGDPHFPEVEDRSKSKSQRVLSWIEKKIKLKGSSACGDKGKRKEQAHVLKSRVDIVGQASIVEISD</sequence>
<dbReference type="Proteomes" id="UP001049176">
    <property type="component" value="Chromosome 6"/>
</dbReference>
<dbReference type="EMBL" id="CM032186">
    <property type="protein sequence ID" value="KAG7091484.1"/>
    <property type="molecule type" value="Genomic_DNA"/>
</dbReference>
<proteinExistence type="predicted"/>
<protein>
    <submittedName>
        <fullName evidence="1">Uncharacterized protein</fullName>
    </submittedName>
</protein>
<dbReference type="AlphaFoldDB" id="A0A9P7RXE9"/>
<dbReference type="RefSeq" id="XP_043007954.1">
    <property type="nucleotide sequence ID" value="XM_043155485.1"/>
</dbReference>
<gene>
    <name evidence="1" type="ORF">E1B28_010515</name>
</gene>
<dbReference type="GeneID" id="66079591"/>
<dbReference type="OrthoDB" id="2985570at2759"/>
<evidence type="ECO:0000313" key="1">
    <source>
        <dbReference type="EMBL" id="KAG7091484.1"/>
    </source>
</evidence>
<organism evidence="1 2">
    <name type="scientific">Marasmius oreades</name>
    <name type="common">fairy-ring Marasmius</name>
    <dbReference type="NCBI Taxonomy" id="181124"/>
    <lineage>
        <taxon>Eukaryota</taxon>
        <taxon>Fungi</taxon>
        <taxon>Dikarya</taxon>
        <taxon>Basidiomycota</taxon>
        <taxon>Agaricomycotina</taxon>
        <taxon>Agaricomycetes</taxon>
        <taxon>Agaricomycetidae</taxon>
        <taxon>Agaricales</taxon>
        <taxon>Marasmiineae</taxon>
        <taxon>Marasmiaceae</taxon>
        <taxon>Marasmius</taxon>
    </lineage>
</organism>